<protein>
    <submittedName>
        <fullName evidence="1">ABC transporter</fullName>
    </submittedName>
</protein>
<organism evidence="1 2">
    <name type="scientific">Kyrpidia spormannii</name>
    <dbReference type="NCBI Taxonomy" id="2055160"/>
    <lineage>
        <taxon>Bacteria</taxon>
        <taxon>Bacillati</taxon>
        <taxon>Bacillota</taxon>
        <taxon>Bacilli</taxon>
        <taxon>Bacillales</taxon>
        <taxon>Alicyclobacillaceae</taxon>
        <taxon>Kyrpidia</taxon>
    </lineage>
</organism>
<evidence type="ECO:0000313" key="2">
    <source>
        <dbReference type="Proteomes" id="UP000501793"/>
    </source>
</evidence>
<dbReference type="EMBL" id="LR792684">
    <property type="protein sequence ID" value="CAB3390586.1"/>
    <property type="molecule type" value="Genomic_DNA"/>
</dbReference>
<proteinExistence type="predicted"/>
<evidence type="ECO:0000313" key="1">
    <source>
        <dbReference type="EMBL" id="CAB3390586.1"/>
    </source>
</evidence>
<dbReference type="Proteomes" id="UP000501793">
    <property type="component" value="Chromosome"/>
</dbReference>
<keyword evidence="2" id="KW-1185">Reference proteome</keyword>
<name>A0ACA8Z7P5_9BACL</name>
<sequence>MEGTGVLSLRYYTAPDWGGKRGRGFRDVPWGRIAGYFRPYALLLAGVIGSIVLGSLLGLVQPLLIRGIIDRAIPQRDMVLLSELAGLIVATALASAAVGVLQGYLNARIGQGVMFDLRNEMYRHLVRMPLQFFTNTKTGEIMSRVNNDVNSLQMVVSDTVANSLRNVISVVITVATMFALNWQLALLSLVILPLFIVPTRRVGRMNYNLRKRSQEKLADLSALMQETLGVSGILLVKTFNKEPSEVERFEAKNRELMEAQMRQSLVGRWFFMMLTTISTAGPAIIYWYGGRLVMGDAMTLGTVVAFTAYLGQLYGPVSALANIHVNVMGSAALFSRLFEYLDKPVEIEDRPGAVDVGRVRGQIQFENVYFRYRPGGEWVLRGIDLTIEPGQLVALVGPSGAGKTTLSYLIPRLYDPEVGRVTLEGHDLRDVTLSSLHGQIGVVTQETFLFHASLRDNLLYAKPDATEEEMEAAAKAAYIHDMIQRLPDGYDTLVGERGYKLSGGEKQRIALARVILKNPRILILDEATSALDSHSERYIQAALQPLFQGRTSIVIAHRLSTILRADQIVVIDGGRVVEKGTHRELLARGGLYARLYAEQFADQEAGQPVDGESALERDLNVAGGGQG</sequence>
<accession>A0ACA8Z7P5</accession>
<gene>
    <name evidence="1" type="ORF">FAVT5_0944</name>
</gene>
<reference evidence="1" key="1">
    <citation type="submission" date="2020-04" db="EMBL/GenBank/DDBJ databases">
        <authorList>
            <person name="Hogendoorn C."/>
        </authorList>
    </citation>
    <scope>NUCLEOTIDE SEQUENCE</scope>
    <source>
        <strain evidence="1">FAVT5</strain>
    </source>
</reference>